<dbReference type="GO" id="GO:0016746">
    <property type="term" value="F:acyltransferase activity"/>
    <property type="evidence" value="ECO:0007669"/>
    <property type="project" value="UniProtKB-KW"/>
</dbReference>
<keyword evidence="5" id="KW-1185">Reference proteome</keyword>
<dbReference type="InterPro" id="IPR023213">
    <property type="entry name" value="CAT-like_dom_sf"/>
</dbReference>
<dbReference type="AlphaFoldDB" id="A0ABC8TZ48"/>
<comment type="caution">
    <text evidence="4">The sequence shown here is derived from an EMBL/GenBank/DDBJ whole genome shotgun (WGS) entry which is preliminary data.</text>
</comment>
<dbReference type="Proteomes" id="UP001642360">
    <property type="component" value="Unassembled WGS sequence"/>
</dbReference>
<accession>A0ABC8TZ48</accession>
<comment type="similarity">
    <text evidence="1">Belongs to the plant acyltransferase family.</text>
</comment>
<dbReference type="PANTHER" id="PTHR31623:SF118">
    <property type="entry name" value="BAHD ACYLTRANSFERASE"/>
    <property type="match status" value="1"/>
</dbReference>
<gene>
    <name evidence="4" type="ORF">ILEXP_LOCUS43098</name>
</gene>
<proteinExistence type="inferred from homology"/>
<organism evidence="4 5">
    <name type="scientific">Ilex paraguariensis</name>
    <name type="common">yerba mate</name>
    <dbReference type="NCBI Taxonomy" id="185542"/>
    <lineage>
        <taxon>Eukaryota</taxon>
        <taxon>Viridiplantae</taxon>
        <taxon>Streptophyta</taxon>
        <taxon>Embryophyta</taxon>
        <taxon>Tracheophyta</taxon>
        <taxon>Spermatophyta</taxon>
        <taxon>Magnoliopsida</taxon>
        <taxon>eudicotyledons</taxon>
        <taxon>Gunneridae</taxon>
        <taxon>Pentapetalae</taxon>
        <taxon>asterids</taxon>
        <taxon>campanulids</taxon>
        <taxon>Aquifoliales</taxon>
        <taxon>Aquifoliaceae</taxon>
        <taxon>Ilex</taxon>
    </lineage>
</organism>
<reference evidence="4 5" key="1">
    <citation type="submission" date="2024-02" db="EMBL/GenBank/DDBJ databases">
        <authorList>
            <person name="Vignale AGUSTIN F."/>
            <person name="Sosa J E."/>
            <person name="Modenutti C."/>
        </authorList>
    </citation>
    <scope>NUCLEOTIDE SEQUENCE [LARGE SCALE GENOMIC DNA]</scope>
</reference>
<evidence type="ECO:0000256" key="1">
    <source>
        <dbReference type="ARBA" id="ARBA00009861"/>
    </source>
</evidence>
<dbReference type="Gene3D" id="3.30.559.10">
    <property type="entry name" value="Chloramphenicol acetyltransferase-like domain"/>
    <property type="match status" value="2"/>
</dbReference>
<dbReference type="PANTHER" id="PTHR31623">
    <property type="entry name" value="F21J9.9"/>
    <property type="match status" value="1"/>
</dbReference>
<evidence type="ECO:0000256" key="2">
    <source>
        <dbReference type="ARBA" id="ARBA00022679"/>
    </source>
</evidence>
<dbReference type="EMBL" id="CAUOFW020006168">
    <property type="protein sequence ID" value="CAK9173368.1"/>
    <property type="molecule type" value="Genomic_DNA"/>
</dbReference>
<evidence type="ECO:0000313" key="5">
    <source>
        <dbReference type="Proteomes" id="UP001642360"/>
    </source>
</evidence>
<evidence type="ECO:0000313" key="4">
    <source>
        <dbReference type="EMBL" id="CAK9173368.1"/>
    </source>
</evidence>
<dbReference type="Pfam" id="PF02458">
    <property type="entry name" value="Transferase"/>
    <property type="match status" value="1"/>
</dbReference>
<protein>
    <submittedName>
        <fullName evidence="4">Uncharacterized protein</fullName>
    </submittedName>
</protein>
<keyword evidence="2" id="KW-0808">Transferase</keyword>
<evidence type="ECO:0000256" key="3">
    <source>
        <dbReference type="ARBA" id="ARBA00023315"/>
    </source>
</evidence>
<keyword evidence="3" id="KW-0012">Acyltransferase</keyword>
<sequence>METMKPHIISKTTIKPSSPTPNHLTAYNLSSLDQLSPHIYMPVVLFYPSVGSHSQSNVPDDIFSRLKNSLSKTLAQYYPFAGRLSDTSSMINCNDEGVDFFEARMDCKLSDILKQPEPQTLDLFYPSGILWNDSYEGSLVVIQVTIFSCGGIAIGVCILHRIGDGCTINAFIKDWAATTIQSHDHPVSPVFISSSILWHNDPPVLSDKLEQGNCITRRFVFSASKLANLKNMVKNSELDNPSRVECVSALIYKCAMAASSAISGSSRPSILIQPVNLRPRIVPPLPENSVGNFSWFFSIMARDESDQKLDKLVSALRNGIAQLFDKYTKNRTANECYSLICESIKESRKALSNRSGVHVYKCSSLCRYPFNKINFGRGKPVWVGTSSSLIKDTFHLVDALEEGGIEALVTLEEKEMAIFERDQELLAFAYLNPRALENVCVPVDV</sequence>
<name>A0ABC8TZ48_9AQUA</name>